<dbReference type="EMBL" id="BTRK01000005">
    <property type="protein sequence ID" value="GMR52565.1"/>
    <property type="molecule type" value="Genomic_DNA"/>
</dbReference>
<protein>
    <submittedName>
        <fullName evidence="2">Uncharacterized protein</fullName>
    </submittedName>
</protein>
<comment type="caution">
    <text evidence="2">The sequence shown here is derived from an EMBL/GenBank/DDBJ whole genome shotgun (WGS) entry which is preliminary data.</text>
</comment>
<gene>
    <name evidence="2" type="ORF">PMAYCL1PPCAC_22760</name>
</gene>
<evidence type="ECO:0000256" key="1">
    <source>
        <dbReference type="SAM" id="Phobius"/>
    </source>
</evidence>
<keyword evidence="1" id="KW-1133">Transmembrane helix</keyword>
<feature type="non-terminal residue" evidence="2">
    <location>
        <position position="1"/>
    </location>
</feature>
<reference evidence="3" key="1">
    <citation type="submission" date="2022-10" db="EMBL/GenBank/DDBJ databases">
        <title>Genome assembly of Pristionchus species.</title>
        <authorList>
            <person name="Yoshida K."/>
            <person name="Sommer R.J."/>
        </authorList>
    </citation>
    <scope>NUCLEOTIDE SEQUENCE [LARGE SCALE GENOMIC DNA]</scope>
    <source>
        <strain evidence="3">RS5460</strain>
    </source>
</reference>
<organism evidence="2 3">
    <name type="scientific">Pristionchus mayeri</name>
    <dbReference type="NCBI Taxonomy" id="1317129"/>
    <lineage>
        <taxon>Eukaryota</taxon>
        <taxon>Metazoa</taxon>
        <taxon>Ecdysozoa</taxon>
        <taxon>Nematoda</taxon>
        <taxon>Chromadorea</taxon>
        <taxon>Rhabditida</taxon>
        <taxon>Rhabditina</taxon>
        <taxon>Diplogasteromorpha</taxon>
        <taxon>Diplogasteroidea</taxon>
        <taxon>Neodiplogasteridae</taxon>
        <taxon>Pristionchus</taxon>
    </lineage>
</organism>
<name>A0AAN5CY21_9BILA</name>
<evidence type="ECO:0000313" key="3">
    <source>
        <dbReference type="Proteomes" id="UP001328107"/>
    </source>
</evidence>
<proteinExistence type="predicted"/>
<keyword evidence="1" id="KW-0472">Membrane</keyword>
<feature type="non-terminal residue" evidence="2">
    <location>
        <position position="88"/>
    </location>
</feature>
<dbReference type="AlphaFoldDB" id="A0AAN5CY21"/>
<sequence>KTFHRSRGWLIAQIVITMLCWLVGALSLQSIASRPQIVSMLDGMKMHGVSEAPPVGEIDDVPKNTSLFYQCLDPKPKTGSDTPCRGKW</sequence>
<accession>A0AAN5CY21</accession>
<keyword evidence="3" id="KW-1185">Reference proteome</keyword>
<dbReference type="Proteomes" id="UP001328107">
    <property type="component" value="Unassembled WGS sequence"/>
</dbReference>
<keyword evidence="1" id="KW-0812">Transmembrane</keyword>
<feature type="transmembrane region" description="Helical" evidence="1">
    <location>
        <begin position="9"/>
        <end position="28"/>
    </location>
</feature>
<evidence type="ECO:0000313" key="2">
    <source>
        <dbReference type="EMBL" id="GMR52565.1"/>
    </source>
</evidence>